<evidence type="ECO:0000256" key="1">
    <source>
        <dbReference type="SAM" id="MobiDB-lite"/>
    </source>
</evidence>
<dbReference type="EMBL" id="CP042192">
    <property type="protein sequence ID" value="QDS72535.1"/>
    <property type="molecule type" value="Genomic_DNA"/>
</dbReference>
<feature type="region of interest" description="Disordered" evidence="1">
    <location>
        <begin position="114"/>
        <end position="144"/>
    </location>
</feature>
<keyword evidence="3" id="KW-1185">Reference proteome</keyword>
<organism evidence="2 3">
    <name type="scientific">Venturia effusa</name>
    <dbReference type="NCBI Taxonomy" id="50376"/>
    <lineage>
        <taxon>Eukaryota</taxon>
        <taxon>Fungi</taxon>
        <taxon>Dikarya</taxon>
        <taxon>Ascomycota</taxon>
        <taxon>Pezizomycotina</taxon>
        <taxon>Dothideomycetes</taxon>
        <taxon>Pleosporomycetidae</taxon>
        <taxon>Venturiales</taxon>
        <taxon>Venturiaceae</taxon>
        <taxon>Venturia</taxon>
    </lineage>
</organism>
<feature type="compositionally biased region" description="Polar residues" evidence="1">
    <location>
        <begin position="126"/>
        <end position="144"/>
    </location>
</feature>
<accession>A0A517LA79</accession>
<feature type="compositionally biased region" description="Basic residues" evidence="1">
    <location>
        <begin position="1"/>
        <end position="13"/>
    </location>
</feature>
<gene>
    <name evidence="2" type="ORF">FKW77_000330</name>
</gene>
<sequence>MGRRARSVRRGTRLRALSDGGDCGEETKNDQPGRIEADPVEIAHTSNANSANAWGLSKKNDGGMSWSCASGSSALSSRNQRQIREEWGYVVWVPHCSGPVAKILKDAYDWDTMAQAPDAKERQRGPSAQPTLMPYPSQSPQEEG</sequence>
<dbReference type="AlphaFoldDB" id="A0A517LA79"/>
<proteinExistence type="predicted"/>
<dbReference type="Proteomes" id="UP000316270">
    <property type="component" value="Chromosome 8"/>
</dbReference>
<evidence type="ECO:0000313" key="2">
    <source>
        <dbReference type="EMBL" id="QDS72535.1"/>
    </source>
</evidence>
<name>A0A517LA79_9PEZI</name>
<feature type="compositionally biased region" description="Low complexity" evidence="1">
    <location>
        <begin position="62"/>
        <end position="77"/>
    </location>
</feature>
<feature type="compositionally biased region" description="Basic and acidic residues" evidence="1">
    <location>
        <begin position="25"/>
        <end position="37"/>
    </location>
</feature>
<reference evidence="2 3" key="1">
    <citation type="submission" date="2019-07" db="EMBL/GenBank/DDBJ databases">
        <title>Finished genome of Venturia effusa.</title>
        <authorList>
            <person name="Young C.A."/>
            <person name="Cox M.P."/>
            <person name="Ganley A.R.D."/>
            <person name="David W.J."/>
        </authorList>
    </citation>
    <scope>NUCLEOTIDE SEQUENCE [LARGE SCALE GENOMIC DNA]</scope>
    <source>
        <strain evidence="3">albino</strain>
    </source>
</reference>
<feature type="region of interest" description="Disordered" evidence="1">
    <location>
        <begin position="1"/>
        <end position="80"/>
    </location>
</feature>
<evidence type="ECO:0000313" key="3">
    <source>
        <dbReference type="Proteomes" id="UP000316270"/>
    </source>
</evidence>
<protein>
    <submittedName>
        <fullName evidence="2">Uncharacterized protein</fullName>
    </submittedName>
</protein>